<dbReference type="Proteomes" id="UP000275473">
    <property type="component" value="Unassembled WGS sequence"/>
</dbReference>
<dbReference type="InterPro" id="IPR053749">
    <property type="entry name" value="TA_system-associated_sf"/>
</dbReference>
<feature type="signal peptide" evidence="1">
    <location>
        <begin position="1"/>
        <end position="27"/>
    </location>
</feature>
<dbReference type="Pfam" id="PF16800">
    <property type="entry name" value="Endopep_inhib"/>
    <property type="match status" value="1"/>
</dbReference>
<name>A0A3M8P8A5_9BACL</name>
<accession>A0A3M8P8A5</accession>
<proteinExistence type="predicted"/>
<protein>
    <submittedName>
        <fullName evidence="2">Uncharacterized protein</fullName>
    </submittedName>
</protein>
<dbReference type="EMBL" id="RIAX01000004">
    <property type="protein sequence ID" value="RNF39893.1"/>
    <property type="molecule type" value="Genomic_DNA"/>
</dbReference>
<sequence>MKNKMMITAMSAILLASGSMQSGAAFAHEAPVITQTAAAHHFISKDQVIAASSKWVQKMSYVQMGGFYEEGEYKTFTHKGQTYRYLSKDIDTRRELLRYLTESVTADYAEQFIKEMGIIQYRGKLAQLEADGGSLLQWEQAEVVHLKTAGNRHTYKLIVPIGETTEKSVYHVHLKRVSQNSWKIDQLEYQKDVTADIPGNINPAFVFFHYLLTDSSVSQEQLAHKDVLDVRSFKKGIEKVEIKSMENKGWVGDKVEYAVTFHADLARNYKGSLKKGENRLYFLIEHTGHMEFKIVSVKNTSHSK</sequence>
<evidence type="ECO:0000313" key="2">
    <source>
        <dbReference type="EMBL" id="RNF39893.1"/>
    </source>
</evidence>
<organism evidence="2 3">
    <name type="scientific">Planococcus salinus</name>
    <dbReference type="NCBI Taxonomy" id="1848460"/>
    <lineage>
        <taxon>Bacteria</taxon>
        <taxon>Bacillati</taxon>
        <taxon>Bacillota</taxon>
        <taxon>Bacilli</taxon>
        <taxon>Bacillales</taxon>
        <taxon>Caryophanaceae</taxon>
        <taxon>Planococcus</taxon>
    </lineage>
</organism>
<evidence type="ECO:0000256" key="1">
    <source>
        <dbReference type="SAM" id="SignalP"/>
    </source>
</evidence>
<comment type="caution">
    <text evidence="2">The sequence shown here is derived from an EMBL/GenBank/DDBJ whole genome shotgun (WGS) entry which is preliminary data.</text>
</comment>
<dbReference type="RefSeq" id="WP_123165088.1">
    <property type="nucleotide sequence ID" value="NZ_RIAX01000004.1"/>
</dbReference>
<dbReference type="Gene3D" id="3.10.450.420">
    <property type="match status" value="1"/>
</dbReference>
<reference evidence="2 3" key="1">
    <citation type="journal article" date="2018" name="Int. J. Syst. Evol. Microbiol.">
        <title>Planococcus salinus sp. nov., a moderately halophilic bacterium isolated from a saline-alkali soil.</title>
        <authorList>
            <person name="Gan L."/>
        </authorList>
    </citation>
    <scope>NUCLEOTIDE SEQUENCE [LARGE SCALE GENOMIC DNA]</scope>
    <source>
        <strain evidence="2 3">LCB217</strain>
    </source>
</reference>
<keyword evidence="1" id="KW-0732">Signal</keyword>
<dbReference type="AlphaFoldDB" id="A0A3M8P8A5"/>
<evidence type="ECO:0000313" key="3">
    <source>
        <dbReference type="Proteomes" id="UP000275473"/>
    </source>
</evidence>
<dbReference type="InterPro" id="IPR031841">
    <property type="entry name" value="Endopep_inhib"/>
</dbReference>
<feature type="chain" id="PRO_5018156353" evidence="1">
    <location>
        <begin position="28"/>
        <end position="304"/>
    </location>
</feature>
<keyword evidence="3" id="KW-1185">Reference proteome</keyword>
<gene>
    <name evidence="2" type="ORF">EEX84_07995</name>
</gene>